<dbReference type="OrthoDB" id="10593266at2759"/>
<dbReference type="Gramene" id="ABO99802">
    <property type="protein sequence ID" value="ABO99802"/>
    <property type="gene ID" value="OSTLU_18182"/>
</dbReference>
<dbReference type="HOGENOM" id="CLU_373570_0_0_1"/>
<dbReference type="RefSeq" id="XP_001421509.1">
    <property type="nucleotide sequence ID" value="XM_001421472.1"/>
</dbReference>
<accession>A4S7T3</accession>
<feature type="transmembrane region" description="Helical" evidence="3">
    <location>
        <begin position="307"/>
        <end position="329"/>
    </location>
</feature>
<proteinExistence type="predicted"/>
<feature type="compositionally biased region" description="Low complexity" evidence="2">
    <location>
        <begin position="154"/>
        <end position="169"/>
    </location>
</feature>
<keyword evidence="5" id="KW-1185">Reference proteome</keyword>
<feature type="region of interest" description="Disordered" evidence="2">
    <location>
        <begin position="140"/>
        <end position="180"/>
    </location>
</feature>
<feature type="region of interest" description="Disordered" evidence="2">
    <location>
        <begin position="218"/>
        <end position="250"/>
    </location>
</feature>
<evidence type="ECO:0000256" key="3">
    <source>
        <dbReference type="SAM" id="Phobius"/>
    </source>
</evidence>
<evidence type="ECO:0000313" key="4">
    <source>
        <dbReference type="EMBL" id="ABO99802.1"/>
    </source>
</evidence>
<feature type="compositionally biased region" description="Low complexity" evidence="2">
    <location>
        <begin position="218"/>
        <end position="231"/>
    </location>
</feature>
<feature type="compositionally biased region" description="Basic and acidic residues" evidence="2">
    <location>
        <begin position="641"/>
        <end position="650"/>
    </location>
</feature>
<feature type="coiled-coil region" evidence="1">
    <location>
        <begin position="709"/>
        <end position="745"/>
    </location>
</feature>
<organism evidence="4 5">
    <name type="scientific">Ostreococcus lucimarinus (strain CCE9901)</name>
    <dbReference type="NCBI Taxonomy" id="436017"/>
    <lineage>
        <taxon>Eukaryota</taxon>
        <taxon>Viridiplantae</taxon>
        <taxon>Chlorophyta</taxon>
        <taxon>Mamiellophyceae</taxon>
        <taxon>Mamiellales</taxon>
        <taxon>Bathycoccaceae</taxon>
        <taxon>Ostreococcus</taxon>
    </lineage>
</organism>
<protein>
    <recommendedName>
        <fullName evidence="6">Transmembrane protein</fullName>
    </recommendedName>
</protein>
<dbReference type="KEGG" id="olu:OSTLU_18182"/>
<feature type="region of interest" description="Disordered" evidence="2">
    <location>
        <begin position="607"/>
        <end position="689"/>
    </location>
</feature>
<keyword evidence="3" id="KW-0812">Transmembrane</keyword>
<dbReference type="Proteomes" id="UP000001568">
    <property type="component" value="Chromosome 14"/>
</dbReference>
<dbReference type="EMBL" id="CP000594">
    <property type="protein sequence ID" value="ABO99802.1"/>
    <property type="molecule type" value="Genomic_DNA"/>
</dbReference>
<evidence type="ECO:0000256" key="1">
    <source>
        <dbReference type="SAM" id="Coils"/>
    </source>
</evidence>
<evidence type="ECO:0008006" key="6">
    <source>
        <dbReference type="Google" id="ProtNLM"/>
    </source>
</evidence>
<reference evidence="4 5" key="1">
    <citation type="journal article" date="2007" name="Proc. Natl. Acad. Sci. U.S.A.">
        <title>The tiny eukaryote Ostreococcus provides genomic insights into the paradox of plankton speciation.</title>
        <authorList>
            <person name="Palenik B."/>
            <person name="Grimwood J."/>
            <person name="Aerts A."/>
            <person name="Rouze P."/>
            <person name="Salamov A."/>
            <person name="Putnam N."/>
            <person name="Dupont C."/>
            <person name="Jorgensen R."/>
            <person name="Derelle E."/>
            <person name="Rombauts S."/>
            <person name="Zhou K."/>
            <person name="Otillar R."/>
            <person name="Merchant S.S."/>
            <person name="Podell S."/>
            <person name="Gaasterland T."/>
            <person name="Napoli C."/>
            <person name="Gendler K."/>
            <person name="Manuell A."/>
            <person name="Tai V."/>
            <person name="Vallon O."/>
            <person name="Piganeau G."/>
            <person name="Jancek S."/>
            <person name="Heijde M."/>
            <person name="Jabbari K."/>
            <person name="Bowler C."/>
            <person name="Lohr M."/>
            <person name="Robbens S."/>
            <person name="Werner G."/>
            <person name="Dubchak I."/>
            <person name="Pazour G.J."/>
            <person name="Ren Q."/>
            <person name="Paulsen I."/>
            <person name="Delwiche C."/>
            <person name="Schmutz J."/>
            <person name="Rokhsar D."/>
            <person name="Van de Peer Y."/>
            <person name="Moreau H."/>
            <person name="Grigoriev I.V."/>
        </authorList>
    </citation>
    <scope>NUCLEOTIDE SEQUENCE [LARGE SCALE GENOMIC DNA]</scope>
    <source>
        <strain evidence="4 5">CCE9901</strain>
    </source>
</reference>
<dbReference type="GeneID" id="5005412"/>
<keyword evidence="3" id="KW-0472">Membrane</keyword>
<sequence>MNDDAPIADVGTTRRNAAKTIEEAMASSTIARLAWSGWTHVTRRRRETNARATALWRDRSRRTSARTLIAWARITKFNAKRREMTLERSRAQREHAKKLRTLREWKASVRRTREARRDVIHKYLVWRAKKFLRHWRQATEESVEARGGRKRAVEPAAAAEPSAAPTKAAAVRRRERHATVSVGDMKSRLWTKADPAAVPMPVSHVVEEIEAAVMVERTTSGTSTTSTTTTSAPQTQRAQVRRRKVVVRESGENEAEETVVVTKKSADAKKMTKTKTTKLVDATTMTPVASAVSQPSPRTSSSSSQHMSTIIIVVVLLAIFGAIALASILTGVSPSFVGAGATSVVRQHLSEAQRNVTILARASAMQRRELEACRTFGGGVPDASQNAAIASAEAKVSDSVVQVADLEVKLTKAKADVAAAQSAQKLAEDRFNRLGSSAMTVAQLQESLQKMTTRATYCESTSAQALKLKAAKDIATARAESAEKDAADTKSKLTKTKTHLLAAQRSLTQTVDVANECRYQIGKPAYVPSYHSNSSLLRVIADMFPAFSWFFSSSALLFYVVCSYAYYLRAMVASLVGERDTLVGELAKIRTRGVAPNRPHLEHTRVMHEHSAESSGADDDSPSVGKTSSFDRKRSRSVSDIGKDGAETSQKKTATASDVKDNDEENESAATRVEEVTSAEDLSKEQTERAHKLIERWAEKSADDEITGELDRIRRLVELEDERERLEEESQLERLKRQIELSANDTPWL</sequence>
<keyword evidence="3" id="KW-1133">Transmembrane helix</keyword>
<dbReference type="AlphaFoldDB" id="A4S7T3"/>
<gene>
    <name evidence="4" type="ORF">OSTLU_18182</name>
</gene>
<dbReference type="OMA" id="RLAWSGW"/>
<evidence type="ECO:0000256" key="2">
    <source>
        <dbReference type="SAM" id="MobiDB-lite"/>
    </source>
</evidence>
<feature type="transmembrane region" description="Helical" evidence="3">
    <location>
        <begin position="546"/>
        <end position="567"/>
    </location>
</feature>
<name>A4S7T3_OSTLU</name>
<keyword evidence="1" id="KW-0175">Coiled coil</keyword>
<feature type="compositionally biased region" description="Basic and acidic residues" evidence="2">
    <location>
        <begin position="140"/>
        <end position="153"/>
    </location>
</feature>
<evidence type="ECO:0000313" key="5">
    <source>
        <dbReference type="Proteomes" id="UP000001568"/>
    </source>
</evidence>